<name>A0ABD0QW96_CIRMR</name>
<feature type="compositionally biased region" description="Acidic residues" evidence="1">
    <location>
        <begin position="1"/>
        <end position="14"/>
    </location>
</feature>
<comment type="caution">
    <text evidence="2">The sequence shown here is derived from an EMBL/GenBank/DDBJ whole genome shotgun (WGS) entry which is preliminary data.</text>
</comment>
<proteinExistence type="predicted"/>
<sequence length="60" mass="6906">DLEDEWSQDSDDTPTNETANERSPFTDRPGPDESPSQWEEERVETPPLEVLQPPVQVVRK</sequence>
<dbReference type="AlphaFoldDB" id="A0ABD0QW96"/>
<dbReference type="Proteomes" id="UP001529510">
    <property type="component" value="Unassembled WGS sequence"/>
</dbReference>
<reference evidence="2 3" key="1">
    <citation type="submission" date="2024-05" db="EMBL/GenBank/DDBJ databases">
        <title>Genome sequencing and assembly of Indian major carp, Cirrhinus mrigala (Hamilton, 1822).</title>
        <authorList>
            <person name="Mohindra V."/>
            <person name="Chowdhury L.M."/>
            <person name="Lal K."/>
            <person name="Jena J.K."/>
        </authorList>
    </citation>
    <scope>NUCLEOTIDE SEQUENCE [LARGE SCALE GENOMIC DNA]</scope>
    <source>
        <strain evidence="2">CM1030</strain>
        <tissue evidence="2">Blood</tissue>
    </source>
</reference>
<gene>
    <name evidence="2" type="ORF">M9458_017129</name>
</gene>
<feature type="compositionally biased region" description="Low complexity" evidence="1">
    <location>
        <begin position="45"/>
        <end position="60"/>
    </location>
</feature>
<dbReference type="EMBL" id="JAMKFB020000007">
    <property type="protein sequence ID" value="KAL0190030.1"/>
    <property type="molecule type" value="Genomic_DNA"/>
</dbReference>
<feature type="non-terminal residue" evidence="2">
    <location>
        <position position="60"/>
    </location>
</feature>
<evidence type="ECO:0000313" key="3">
    <source>
        <dbReference type="Proteomes" id="UP001529510"/>
    </source>
</evidence>
<evidence type="ECO:0000313" key="2">
    <source>
        <dbReference type="EMBL" id="KAL0190030.1"/>
    </source>
</evidence>
<feature type="non-terminal residue" evidence="2">
    <location>
        <position position="1"/>
    </location>
</feature>
<organism evidence="2 3">
    <name type="scientific">Cirrhinus mrigala</name>
    <name type="common">Mrigala</name>
    <dbReference type="NCBI Taxonomy" id="683832"/>
    <lineage>
        <taxon>Eukaryota</taxon>
        <taxon>Metazoa</taxon>
        <taxon>Chordata</taxon>
        <taxon>Craniata</taxon>
        <taxon>Vertebrata</taxon>
        <taxon>Euteleostomi</taxon>
        <taxon>Actinopterygii</taxon>
        <taxon>Neopterygii</taxon>
        <taxon>Teleostei</taxon>
        <taxon>Ostariophysi</taxon>
        <taxon>Cypriniformes</taxon>
        <taxon>Cyprinidae</taxon>
        <taxon>Labeoninae</taxon>
        <taxon>Labeonini</taxon>
        <taxon>Cirrhinus</taxon>
    </lineage>
</organism>
<feature type="region of interest" description="Disordered" evidence="1">
    <location>
        <begin position="1"/>
        <end position="60"/>
    </location>
</feature>
<protein>
    <submittedName>
        <fullName evidence="2">Uncharacterized protein</fullName>
    </submittedName>
</protein>
<evidence type="ECO:0000256" key="1">
    <source>
        <dbReference type="SAM" id="MobiDB-lite"/>
    </source>
</evidence>
<accession>A0ABD0QW96</accession>
<keyword evidence="3" id="KW-1185">Reference proteome</keyword>